<sequence>MISSKSVFKEHLKAKPEVELFCLVGMKDSYTDFHIDFGGSSVWYHVFKGQKVFYVVAPTEENVRRFADYQNSSNRTEVFFGDLLPPDSLFKVIINEGETLMIPAGWIHAVTTPCDSLVFGGNFLHSLNIEMQLRLLFRSFYVALDLREK</sequence>
<keyword evidence="4" id="KW-0805">Transcription regulation</keyword>
<dbReference type="AlphaFoldDB" id="A0A183UTF3"/>
<dbReference type="PROSITE" id="PS51184">
    <property type="entry name" value="JMJC"/>
    <property type="match status" value="1"/>
</dbReference>
<name>A0A183UTF3_TOXCA</name>
<keyword evidence="1" id="KW-0479">Metal-binding</keyword>
<evidence type="ECO:0000313" key="9">
    <source>
        <dbReference type="WBParaSite" id="TCNE_0001177301-mRNA-1"/>
    </source>
</evidence>
<protein>
    <submittedName>
        <fullName evidence="9">JmjC domain-containing protein</fullName>
    </submittedName>
</protein>
<dbReference type="PANTHER" id="PTHR23123">
    <property type="entry name" value="PHD/F-BOX CONTAINING PROTEIN"/>
    <property type="match status" value="1"/>
</dbReference>
<dbReference type="EMBL" id="UYWY01020983">
    <property type="protein sequence ID" value="VDM43094.1"/>
    <property type="molecule type" value="Genomic_DNA"/>
</dbReference>
<feature type="domain" description="JmjC" evidence="6">
    <location>
        <begin position="1"/>
        <end position="140"/>
    </location>
</feature>
<dbReference type="WBParaSite" id="TCNE_0001177301-mRNA-1">
    <property type="protein sequence ID" value="TCNE_0001177301-mRNA-1"/>
    <property type="gene ID" value="TCNE_0001177301"/>
</dbReference>
<evidence type="ECO:0000313" key="7">
    <source>
        <dbReference type="EMBL" id="VDM43094.1"/>
    </source>
</evidence>
<keyword evidence="8" id="KW-1185">Reference proteome</keyword>
<dbReference type="Gene3D" id="2.60.120.650">
    <property type="entry name" value="Cupin"/>
    <property type="match status" value="1"/>
</dbReference>
<evidence type="ECO:0000256" key="3">
    <source>
        <dbReference type="ARBA" id="ARBA00023004"/>
    </source>
</evidence>
<reference evidence="7 8" key="2">
    <citation type="submission" date="2018-11" db="EMBL/GenBank/DDBJ databases">
        <authorList>
            <consortium name="Pathogen Informatics"/>
        </authorList>
    </citation>
    <scope>NUCLEOTIDE SEQUENCE [LARGE SCALE GENOMIC DNA]</scope>
</reference>
<dbReference type="InterPro" id="IPR003347">
    <property type="entry name" value="JmjC_dom"/>
</dbReference>
<gene>
    <name evidence="7" type="ORF">TCNE_LOCUS11773</name>
</gene>
<keyword evidence="3" id="KW-0408">Iron</keyword>
<accession>A0A183UTF3</accession>
<dbReference type="Pfam" id="PF02373">
    <property type="entry name" value="JmjC"/>
    <property type="match status" value="1"/>
</dbReference>
<evidence type="ECO:0000256" key="2">
    <source>
        <dbReference type="ARBA" id="ARBA00023002"/>
    </source>
</evidence>
<dbReference type="InterPro" id="IPR050690">
    <property type="entry name" value="JHDM1_Histone_Demethylase"/>
</dbReference>
<dbReference type="Proteomes" id="UP000050794">
    <property type="component" value="Unassembled WGS sequence"/>
</dbReference>
<organism evidence="8 9">
    <name type="scientific">Toxocara canis</name>
    <name type="common">Canine roundworm</name>
    <dbReference type="NCBI Taxonomy" id="6265"/>
    <lineage>
        <taxon>Eukaryota</taxon>
        <taxon>Metazoa</taxon>
        <taxon>Ecdysozoa</taxon>
        <taxon>Nematoda</taxon>
        <taxon>Chromadorea</taxon>
        <taxon>Rhabditida</taxon>
        <taxon>Spirurina</taxon>
        <taxon>Ascaridomorpha</taxon>
        <taxon>Ascaridoidea</taxon>
        <taxon>Toxocaridae</taxon>
        <taxon>Toxocara</taxon>
    </lineage>
</organism>
<keyword evidence="5" id="KW-0804">Transcription</keyword>
<dbReference type="GO" id="GO:0046872">
    <property type="term" value="F:metal ion binding"/>
    <property type="evidence" value="ECO:0007669"/>
    <property type="project" value="UniProtKB-KW"/>
</dbReference>
<reference evidence="9" key="1">
    <citation type="submission" date="2016-06" db="UniProtKB">
        <authorList>
            <consortium name="WormBaseParasite"/>
        </authorList>
    </citation>
    <scope>IDENTIFICATION</scope>
</reference>
<dbReference type="SMART" id="SM00558">
    <property type="entry name" value="JmjC"/>
    <property type="match status" value="1"/>
</dbReference>
<evidence type="ECO:0000313" key="8">
    <source>
        <dbReference type="Proteomes" id="UP000050794"/>
    </source>
</evidence>
<dbReference type="SUPFAM" id="SSF51197">
    <property type="entry name" value="Clavaminate synthase-like"/>
    <property type="match status" value="1"/>
</dbReference>
<evidence type="ECO:0000259" key="6">
    <source>
        <dbReference type="PROSITE" id="PS51184"/>
    </source>
</evidence>
<dbReference type="GO" id="GO:0016491">
    <property type="term" value="F:oxidoreductase activity"/>
    <property type="evidence" value="ECO:0007669"/>
    <property type="project" value="UniProtKB-KW"/>
</dbReference>
<evidence type="ECO:0000256" key="5">
    <source>
        <dbReference type="ARBA" id="ARBA00023163"/>
    </source>
</evidence>
<evidence type="ECO:0000256" key="4">
    <source>
        <dbReference type="ARBA" id="ARBA00023015"/>
    </source>
</evidence>
<proteinExistence type="predicted"/>
<keyword evidence="2" id="KW-0560">Oxidoreductase</keyword>
<evidence type="ECO:0000256" key="1">
    <source>
        <dbReference type="ARBA" id="ARBA00022723"/>
    </source>
</evidence>